<evidence type="ECO:0000256" key="2">
    <source>
        <dbReference type="SAM" id="SignalP"/>
    </source>
</evidence>
<dbReference type="EMBL" id="CXST01000002">
    <property type="protein sequence ID" value="CTQ44730.1"/>
    <property type="molecule type" value="Genomic_DNA"/>
</dbReference>
<protein>
    <recommendedName>
        <fullName evidence="5">Outer membrane protein beta-barrel domain-containing protein</fullName>
    </recommendedName>
</protein>
<evidence type="ECO:0000313" key="4">
    <source>
        <dbReference type="Proteomes" id="UP000048926"/>
    </source>
</evidence>
<feature type="compositionally biased region" description="Polar residues" evidence="1">
    <location>
        <begin position="278"/>
        <end position="296"/>
    </location>
</feature>
<sequence>MIAKYLGVLLPLTALCMTITPANSQQTLPAVDGISGKMSVNGGSSDGSAVGGVEGAITMPLGHRFGLQLDAGVGGYDEPFAGQSAYYGAGAHLFWRDPSTGMIGLEGSYSHLDAYQGVDVFSAGIEAERYWGPITLGGVVGVTDGSRAIETNGRSQFRYDLDATFVAGSKLTWYPDENLALSVSGRVSGGDASGGLGVEWAPLRDTQLQPSLFARAALREGGEAYALAGVSIYFGGKSKSLIRRHREDDPPIANVMTLGGLGFSLGAIMKFKQHKDNPTQQPNGTPPSLQILSLPQ</sequence>
<feature type="chain" id="PRO_5005807568" description="Outer membrane protein beta-barrel domain-containing protein" evidence="2">
    <location>
        <begin position="25"/>
        <end position="296"/>
    </location>
</feature>
<evidence type="ECO:0008006" key="5">
    <source>
        <dbReference type="Google" id="ProtNLM"/>
    </source>
</evidence>
<dbReference type="RefSeq" id="WP_023002220.1">
    <property type="nucleotide sequence ID" value="NZ_CXST01000002.1"/>
</dbReference>
<feature type="signal peptide" evidence="2">
    <location>
        <begin position="1"/>
        <end position="24"/>
    </location>
</feature>
<evidence type="ECO:0000313" key="3">
    <source>
        <dbReference type="EMBL" id="CTQ44730.1"/>
    </source>
</evidence>
<proteinExistence type="predicted"/>
<evidence type="ECO:0000256" key="1">
    <source>
        <dbReference type="SAM" id="MobiDB-lite"/>
    </source>
</evidence>
<dbReference type="Proteomes" id="UP000048926">
    <property type="component" value="Unassembled WGS sequence"/>
</dbReference>
<name>A0A0M6Y7E6_9HYPH</name>
<reference evidence="4" key="1">
    <citation type="submission" date="2015-07" db="EMBL/GenBank/DDBJ databases">
        <authorList>
            <person name="Rodrigo-Torres Lidia"/>
            <person name="Arahal R.David."/>
        </authorList>
    </citation>
    <scope>NUCLEOTIDE SEQUENCE [LARGE SCALE GENOMIC DNA]</scope>
    <source>
        <strain evidence="4">CECT 4801</strain>
    </source>
</reference>
<accession>A0A0M6Y7E6</accession>
<gene>
    <name evidence="3" type="ORF">LAL4801_03176</name>
</gene>
<keyword evidence="4" id="KW-1185">Reference proteome</keyword>
<organism evidence="3 4">
    <name type="scientific">Roseibium aggregatum</name>
    <dbReference type="NCBI Taxonomy" id="187304"/>
    <lineage>
        <taxon>Bacteria</taxon>
        <taxon>Pseudomonadati</taxon>
        <taxon>Pseudomonadota</taxon>
        <taxon>Alphaproteobacteria</taxon>
        <taxon>Hyphomicrobiales</taxon>
        <taxon>Stappiaceae</taxon>
        <taxon>Roseibium</taxon>
    </lineage>
</organism>
<keyword evidence="2" id="KW-0732">Signal</keyword>
<dbReference type="AlphaFoldDB" id="A0A0M6Y7E6"/>
<dbReference type="STRING" id="187304.B0E33_07380"/>
<feature type="region of interest" description="Disordered" evidence="1">
    <location>
        <begin position="275"/>
        <end position="296"/>
    </location>
</feature>